<evidence type="ECO:0000256" key="1">
    <source>
        <dbReference type="SAM" id="MobiDB-lite"/>
    </source>
</evidence>
<reference evidence="3" key="2">
    <citation type="submission" date="2020-10" db="UniProtKB">
        <authorList>
            <consortium name="WormBaseParasite"/>
        </authorList>
    </citation>
    <scope>IDENTIFICATION</scope>
</reference>
<dbReference type="AlphaFoldDB" id="A0A7E4UP57"/>
<name>A0A7E4UP57_PANRE</name>
<accession>A0A7E4UP57</accession>
<proteinExistence type="predicted"/>
<feature type="region of interest" description="Disordered" evidence="1">
    <location>
        <begin position="1"/>
        <end position="29"/>
    </location>
</feature>
<organism evidence="2 3">
    <name type="scientific">Panagrellus redivivus</name>
    <name type="common">Microworm</name>
    <dbReference type="NCBI Taxonomy" id="6233"/>
    <lineage>
        <taxon>Eukaryota</taxon>
        <taxon>Metazoa</taxon>
        <taxon>Ecdysozoa</taxon>
        <taxon>Nematoda</taxon>
        <taxon>Chromadorea</taxon>
        <taxon>Rhabditida</taxon>
        <taxon>Tylenchina</taxon>
        <taxon>Panagrolaimomorpha</taxon>
        <taxon>Panagrolaimoidea</taxon>
        <taxon>Panagrolaimidae</taxon>
        <taxon>Panagrellus</taxon>
    </lineage>
</organism>
<evidence type="ECO:0000313" key="3">
    <source>
        <dbReference type="WBParaSite" id="Pan_g11108.t1"/>
    </source>
</evidence>
<dbReference type="WBParaSite" id="Pan_g11108.t1">
    <property type="protein sequence ID" value="Pan_g11108.t1"/>
    <property type="gene ID" value="Pan_g11108"/>
</dbReference>
<reference evidence="2" key="1">
    <citation type="journal article" date="2013" name="Genetics">
        <title>The draft genome and transcriptome of Panagrellus redivivus are shaped by the harsh demands of a free-living lifestyle.</title>
        <authorList>
            <person name="Srinivasan J."/>
            <person name="Dillman A.R."/>
            <person name="Macchietto M.G."/>
            <person name="Heikkinen L."/>
            <person name="Lakso M."/>
            <person name="Fracchia K.M."/>
            <person name="Antoshechkin I."/>
            <person name="Mortazavi A."/>
            <person name="Wong G."/>
            <person name="Sternberg P.W."/>
        </authorList>
    </citation>
    <scope>NUCLEOTIDE SEQUENCE [LARGE SCALE GENOMIC DNA]</scope>
    <source>
        <strain evidence="2">MT8872</strain>
    </source>
</reference>
<sequence>MRKVVNEQRQSCTTRRQSRRDTKKEARARFGRSAMPEFHTFAVHRGASILALSNGVRGPSSRRSCHMANDFMIEVFYLFSPSTCPQSYLCHWQPIELREKAINGRQNTAVASRLAGEKVARTTIGRSVMSEFLTPLPSLVGEAILALSNGVREHSGCRSRQSDD</sequence>
<evidence type="ECO:0000313" key="2">
    <source>
        <dbReference type="Proteomes" id="UP000492821"/>
    </source>
</evidence>
<dbReference type="Proteomes" id="UP000492821">
    <property type="component" value="Unassembled WGS sequence"/>
</dbReference>
<protein>
    <submittedName>
        <fullName evidence="3">Uncharacterized protein</fullName>
    </submittedName>
</protein>
<feature type="compositionally biased region" description="Basic and acidic residues" evidence="1">
    <location>
        <begin position="19"/>
        <end position="28"/>
    </location>
</feature>
<keyword evidence="2" id="KW-1185">Reference proteome</keyword>